<evidence type="ECO:0000313" key="9">
    <source>
        <dbReference type="EMBL" id="KEZ86285.1"/>
    </source>
</evidence>
<dbReference type="NCBIfam" id="TIGR00530">
    <property type="entry name" value="AGP_acyltrn"/>
    <property type="match status" value="1"/>
</dbReference>
<feature type="domain" description="Phospholipid/glycerol acyltransferase" evidence="8">
    <location>
        <begin position="74"/>
        <end position="188"/>
    </location>
</feature>
<protein>
    <recommendedName>
        <fullName evidence="7">1-acyl-sn-glycerol-3-phosphate acyltransferase</fullName>
        <ecNumber evidence="7">2.3.1.51</ecNumber>
    </recommendedName>
</protein>
<organism evidence="9 10">
    <name type="scientific">Clostridium sulfidigenes</name>
    <dbReference type="NCBI Taxonomy" id="318464"/>
    <lineage>
        <taxon>Bacteria</taxon>
        <taxon>Bacillati</taxon>
        <taxon>Bacillota</taxon>
        <taxon>Clostridia</taxon>
        <taxon>Eubacteriales</taxon>
        <taxon>Clostridiaceae</taxon>
        <taxon>Clostridium</taxon>
    </lineage>
</organism>
<dbReference type="GO" id="GO:0006654">
    <property type="term" value="P:phosphatidic acid biosynthetic process"/>
    <property type="evidence" value="ECO:0007669"/>
    <property type="project" value="TreeGrafter"/>
</dbReference>
<dbReference type="EC" id="2.3.1.51" evidence="7"/>
<dbReference type="EMBL" id="JPMD01000024">
    <property type="protein sequence ID" value="KEZ86285.1"/>
    <property type="molecule type" value="Genomic_DNA"/>
</dbReference>
<evidence type="ECO:0000256" key="7">
    <source>
        <dbReference type="RuleBase" id="RU361267"/>
    </source>
</evidence>
<comment type="similarity">
    <text evidence="2 7">Belongs to the 1-acyl-sn-glycerol-3-phosphate acyltransferase family.</text>
</comment>
<evidence type="ECO:0000256" key="2">
    <source>
        <dbReference type="ARBA" id="ARBA00008655"/>
    </source>
</evidence>
<keyword evidence="4 7" id="KW-0808">Transferase</keyword>
<sequence length="239" mass="26716">MFKTIIWFGHFAISLLTKIGPMYKVNSLEKQGKTEEMEAYIHKVTSKWAMSQLKYSGATVSVYGEDNIPSNIPVVFISNHQGNFDIPLLMSYINKPKGFIAKVETLKIPIVRTWMQYIHCVFMDRSNLRKSAAAIIEGVKIIKAGHSLVIFPEGTRSKGGPLGEFKAGSFKLATKSNAPIVPITINGSYKLMEANNNRIKAANVELFIHPPIETKNLSKEEQEKLPTVVKEIIASKLHN</sequence>
<name>A0A084JBF1_9CLOT</name>
<evidence type="ECO:0000256" key="1">
    <source>
        <dbReference type="ARBA" id="ARBA00005189"/>
    </source>
</evidence>
<keyword evidence="5 7" id="KW-0443">Lipid metabolism</keyword>
<keyword evidence="7" id="KW-1208">Phospholipid metabolism</keyword>
<dbReference type="PANTHER" id="PTHR10434:SF64">
    <property type="entry name" value="1-ACYL-SN-GLYCEROL-3-PHOSPHATE ACYLTRANSFERASE-RELATED"/>
    <property type="match status" value="1"/>
</dbReference>
<dbReference type="STRING" id="318464.IO99_10440"/>
<dbReference type="GO" id="GO:0016020">
    <property type="term" value="C:membrane"/>
    <property type="evidence" value="ECO:0007669"/>
    <property type="project" value="InterPro"/>
</dbReference>
<dbReference type="CDD" id="cd07989">
    <property type="entry name" value="LPLAT_AGPAT-like"/>
    <property type="match status" value="1"/>
</dbReference>
<dbReference type="RefSeq" id="WP_035132953.1">
    <property type="nucleotide sequence ID" value="NZ_JBQHQR010000004.1"/>
</dbReference>
<evidence type="ECO:0000256" key="4">
    <source>
        <dbReference type="ARBA" id="ARBA00022679"/>
    </source>
</evidence>
<keyword evidence="6 7" id="KW-0012">Acyltransferase</keyword>
<dbReference type="Pfam" id="PF01553">
    <property type="entry name" value="Acyltransferase"/>
    <property type="match status" value="1"/>
</dbReference>
<dbReference type="GO" id="GO:0003841">
    <property type="term" value="F:1-acylglycerol-3-phosphate O-acyltransferase activity"/>
    <property type="evidence" value="ECO:0007669"/>
    <property type="project" value="UniProtKB-UniRule"/>
</dbReference>
<keyword evidence="7" id="KW-0594">Phospholipid biosynthesis</keyword>
<evidence type="ECO:0000313" key="10">
    <source>
        <dbReference type="Proteomes" id="UP000028542"/>
    </source>
</evidence>
<gene>
    <name evidence="9" type="ORF">IO99_10440</name>
</gene>
<keyword evidence="10" id="KW-1185">Reference proteome</keyword>
<dbReference type="eggNOG" id="COG0204">
    <property type="taxonomic scope" value="Bacteria"/>
</dbReference>
<dbReference type="Proteomes" id="UP000028542">
    <property type="component" value="Unassembled WGS sequence"/>
</dbReference>
<dbReference type="SUPFAM" id="SSF69593">
    <property type="entry name" value="Glycerol-3-phosphate (1)-acyltransferase"/>
    <property type="match status" value="1"/>
</dbReference>
<dbReference type="SMART" id="SM00563">
    <property type="entry name" value="PlsC"/>
    <property type="match status" value="1"/>
</dbReference>
<evidence type="ECO:0000256" key="5">
    <source>
        <dbReference type="ARBA" id="ARBA00023098"/>
    </source>
</evidence>
<dbReference type="InterPro" id="IPR002123">
    <property type="entry name" value="Plipid/glycerol_acylTrfase"/>
</dbReference>
<evidence type="ECO:0000256" key="6">
    <source>
        <dbReference type="ARBA" id="ARBA00023315"/>
    </source>
</evidence>
<keyword evidence="3 7" id="KW-0444">Lipid biosynthesis</keyword>
<reference evidence="9 10" key="1">
    <citation type="submission" date="2014-07" db="EMBL/GenBank/DDBJ databases">
        <title>Draft genome of Clostridium sulfidigenes 113A isolated from sediments associated with methane hydrate from Krishna Godavari basin.</title>
        <authorList>
            <person name="Honkalas V.S."/>
            <person name="Dabir A.P."/>
            <person name="Arora P."/>
            <person name="Dhakephalkar P.K."/>
        </authorList>
    </citation>
    <scope>NUCLEOTIDE SEQUENCE [LARGE SCALE GENOMIC DNA]</scope>
    <source>
        <strain evidence="9 10">113A</strain>
    </source>
</reference>
<evidence type="ECO:0000256" key="3">
    <source>
        <dbReference type="ARBA" id="ARBA00022516"/>
    </source>
</evidence>
<dbReference type="PANTHER" id="PTHR10434">
    <property type="entry name" value="1-ACYL-SN-GLYCEROL-3-PHOSPHATE ACYLTRANSFERASE"/>
    <property type="match status" value="1"/>
</dbReference>
<evidence type="ECO:0000259" key="8">
    <source>
        <dbReference type="SMART" id="SM00563"/>
    </source>
</evidence>
<comment type="catalytic activity">
    <reaction evidence="7">
        <text>a 1-acyl-sn-glycero-3-phosphate + an acyl-CoA = a 1,2-diacyl-sn-glycero-3-phosphate + CoA</text>
        <dbReference type="Rhea" id="RHEA:19709"/>
        <dbReference type="ChEBI" id="CHEBI:57287"/>
        <dbReference type="ChEBI" id="CHEBI:57970"/>
        <dbReference type="ChEBI" id="CHEBI:58342"/>
        <dbReference type="ChEBI" id="CHEBI:58608"/>
        <dbReference type="EC" id="2.3.1.51"/>
    </reaction>
</comment>
<dbReference type="AlphaFoldDB" id="A0A084JBF1"/>
<accession>A0A084JBF1</accession>
<comment type="caution">
    <text evidence="9">The sequence shown here is derived from an EMBL/GenBank/DDBJ whole genome shotgun (WGS) entry which is preliminary data.</text>
</comment>
<dbReference type="InterPro" id="IPR004552">
    <property type="entry name" value="AGP_acyltrans"/>
</dbReference>
<comment type="domain">
    <text evidence="7">The HXXXXD motif is essential for acyltransferase activity and may constitute the binding site for the phosphate moiety of the glycerol-3-phosphate.</text>
</comment>
<comment type="pathway">
    <text evidence="1">Lipid metabolism.</text>
</comment>
<proteinExistence type="inferred from homology"/>